<reference evidence="2 3" key="1">
    <citation type="submission" date="2018-04" db="EMBL/GenBank/DDBJ databases">
        <title>The genome of golden apple snail Pomacea canaliculata provides insight into stress tolerance and invasive adaptation.</title>
        <authorList>
            <person name="Liu C."/>
            <person name="Liu B."/>
            <person name="Ren Y."/>
            <person name="Zhang Y."/>
            <person name="Wang H."/>
            <person name="Li S."/>
            <person name="Jiang F."/>
            <person name="Yin L."/>
            <person name="Zhang G."/>
            <person name="Qian W."/>
            <person name="Fan W."/>
        </authorList>
    </citation>
    <scope>NUCLEOTIDE SEQUENCE [LARGE SCALE GENOMIC DNA]</scope>
    <source>
        <strain evidence="2">SZHN2017</strain>
        <tissue evidence="2">Muscle</tissue>
    </source>
</reference>
<feature type="region of interest" description="Disordered" evidence="1">
    <location>
        <begin position="516"/>
        <end position="547"/>
    </location>
</feature>
<feature type="compositionally biased region" description="Low complexity" evidence="1">
    <location>
        <begin position="36"/>
        <end position="46"/>
    </location>
</feature>
<keyword evidence="3" id="KW-1185">Reference proteome</keyword>
<dbReference type="Proteomes" id="UP000245119">
    <property type="component" value="Linkage Group LG2"/>
</dbReference>
<evidence type="ECO:0000313" key="2">
    <source>
        <dbReference type="EMBL" id="PVD36181.1"/>
    </source>
</evidence>
<comment type="caution">
    <text evidence="2">The sequence shown here is derived from an EMBL/GenBank/DDBJ whole genome shotgun (WGS) entry which is preliminary data.</text>
</comment>
<feature type="compositionally biased region" description="Polar residues" evidence="1">
    <location>
        <begin position="1262"/>
        <end position="1272"/>
    </location>
</feature>
<dbReference type="EMBL" id="PZQS01000002">
    <property type="protein sequence ID" value="PVD36181.1"/>
    <property type="molecule type" value="Genomic_DNA"/>
</dbReference>
<gene>
    <name evidence="2" type="ORF">C0Q70_03156</name>
</gene>
<feature type="compositionally biased region" description="Low complexity" evidence="1">
    <location>
        <begin position="396"/>
        <end position="422"/>
    </location>
</feature>
<accession>A0A2T7PRX9</accession>
<dbReference type="PANTHER" id="PTHR37970">
    <property type="entry name" value="PROTEIN CBG08587"/>
    <property type="match status" value="1"/>
</dbReference>
<evidence type="ECO:0000256" key="1">
    <source>
        <dbReference type="SAM" id="MobiDB-lite"/>
    </source>
</evidence>
<feature type="compositionally biased region" description="Basic and acidic residues" evidence="1">
    <location>
        <begin position="432"/>
        <end position="446"/>
    </location>
</feature>
<feature type="compositionally biased region" description="Polar residues" evidence="1">
    <location>
        <begin position="879"/>
        <end position="890"/>
    </location>
</feature>
<organism evidence="2 3">
    <name type="scientific">Pomacea canaliculata</name>
    <name type="common">Golden apple snail</name>
    <dbReference type="NCBI Taxonomy" id="400727"/>
    <lineage>
        <taxon>Eukaryota</taxon>
        <taxon>Metazoa</taxon>
        <taxon>Spiralia</taxon>
        <taxon>Lophotrochozoa</taxon>
        <taxon>Mollusca</taxon>
        <taxon>Gastropoda</taxon>
        <taxon>Caenogastropoda</taxon>
        <taxon>Architaenioglossa</taxon>
        <taxon>Ampullarioidea</taxon>
        <taxon>Ampullariidae</taxon>
        <taxon>Pomacea</taxon>
    </lineage>
</organism>
<feature type="compositionally biased region" description="Polar residues" evidence="1">
    <location>
        <begin position="830"/>
        <end position="841"/>
    </location>
</feature>
<feature type="region of interest" description="Disordered" evidence="1">
    <location>
        <begin position="674"/>
        <end position="904"/>
    </location>
</feature>
<feature type="region of interest" description="Disordered" evidence="1">
    <location>
        <begin position="577"/>
        <end position="638"/>
    </location>
</feature>
<feature type="compositionally biased region" description="Polar residues" evidence="1">
    <location>
        <begin position="684"/>
        <end position="696"/>
    </location>
</feature>
<evidence type="ECO:0000313" key="3">
    <source>
        <dbReference type="Proteomes" id="UP000245119"/>
    </source>
</evidence>
<feature type="compositionally biased region" description="Low complexity" evidence="1">
    <location>
        <begin position="1181"/>
        <end position="1197"/>
    </location>
</feature>
<feature type="region of interest" description="Disordered" evidence="1">
    <location>
        <begin position="1181"/>
        <end position="1272"/>
    </location>
</feature>
<feature type="compositionally biased region" description="Low complexity" evidence="1">
    <location>
        <begin position="859"/>
        <end position="870"/>
    </location>
</feature>
<dbReference type="STRING" id="400727.A0A2T7PRX9"/>
<name>A0A2T7PRX9_POMCA</name>
<feature type="region of interest" description="Disordered" evidence="1">
    <location>
        <begin position="303"/>
        <end position="341"/>
    </location>
</feature>
<feature type="compositionally biased region" description="Basic and acidic residues" evidence="1">
    <location>
        <begin position="315"/>
        <end position="328"/>
    </location>
</feature>
<feature type="compositionally biased region" description="Pro residues" evidence="1">
    <location>
        <begin position="525"/>
        <end position="536"/>
    </location>
</feature>
<dbReference type="PANTHER" id="PTHR37970:SF1">
    <property type="entry name" value="SERINE-RICH ADHESIN FOR PLATELETS"/>
    <property type="match status" value="1"/>
</dbReference>
<sequence>MSAAAVSSCSEFSQNAWRPELCSNCQRPRTEHPSNTTVTVASSSSTHRLGRYHTSTSSNDAVQTSTAEADVTLLPASRRKGVGESKDVSGPIIRQNKESVSGTGQASEKVSNTAAETRTLDIGLSPAKSAGIPSKGILAQRKEGGGNKKSLKRGSRVAFVDTSPDIIGYDGGLDNNIFYEEQDQSPSSSEGTLSFTDEEKYFALLALENTLWNSDLKNLSQALTNTKPTEKVSHEFEDVNPDALFQTHRFQTLRDCDAVARSGTFPISKKSTNSKINVENIFPASSMHLSMDLNLSWHANVDDEKQSENNPSEFETVKDLVPEREEQKSSQSDDPSLISDGEGRIVMEPVIAPYKIVNIIRHSHNQHSYTVGDITECLYDVSDYPSSSTPQRRPRAGSSSDNSGGSSQGQPGSSDSSAGSSSQLKIRAKPRHSIELLKRVEGKSWSEEETEGELTDSTTAAGLQVLDLLNDMLASYGENESSTDDSEVSSRSKINCQKSDFAAHMASVAATLDLSKQNRAKRPAPRPPSSPPPEPGASPKRRSQMQPEPVFKMVTVGRSILPVPPGQEIPRSFAQTLPLPSFDDLPETGDSSEKGNDAGRSKKGITSFFRNILRRGRESSDSFESNNPDIQLLQRTEIKPETISLAPGIVDFSHDTQGNEKKILQTSPQTKFRVLPSGAEQELSDSQTPNRTTASESADVMTSQQPMSSPPVQPKSKGLSSPKQILKRTAAKFSPPAQHKVLPNAKDDNTATGAKSKSLSRKTSDEKEPAEISSGADPVRRRAKSPKRTPPPMPPSRVAENTRTNSLTRELEQRVSGLGSPSVLKPETPATRSETQTTVAKSETRKSMSVPPPSPPTGGKPIGTATSQSPPSSPVPEETNCQSQPSSPVSLTPPDTHIEDTFKVESTTRFVEKIELPTAMPGKKGFLGKLSVNRKSRAPAPPSVKRARSISDAEKRGKKINPSDISGPVLVTDITNTAVLENRRNTISLGDDPALAAAVSGSQVLEKGFDDLDLPILSPLGSLENLYEAIMPREGGSGSFPFYDPPSSPRVLCPNIPAEGYLEPVPSSVFSSATSTSSDTTVVEHSESLQAANLGSASCSIITNDDGQVEEETGRKESPILSMTLPNPKKKRPLETASHVGATVVLPQSQSSVLTQHISVLSQPSPMTSSMLGVLPLSSQPLSSSPFMTSSMTSSLLGHGHSQPLDSNGELLPLPPIPQMAPRSVSKETVSSESDTHSSSGGTLSRPRPAPRRRPKRPDTAGSDQYVSMNRPNAQVTLGEAKLRETFLRLTTMSFQTLQDVYVQCERLLGHDKLNLPSSSQLKWADFDIYGQALHASGRCVVYNSKFRANNCACQLMVLHSRPAAEMSLSSHPSLLRPVCVFADNVPFSFLTADFIKTSQLLQNSVYDSCLARCFIAVGIFDVAESLASHLTLLRETLIHDPDSYLRVLLMATLQLLSAMSHCLDRGFTVTETDLGDVFLIARHDLRGKVVAFLPHQRAPDVPQGEAMCGFLDRLLQDAAQDFYNAPEEENDNDGEVNLIATVEKLRALLEGRRIECLAQVRSVVEYLLWGPCKETDYALAVASSGGSTEAGVMEGECSSVEQDLYAWLERERAATVGRFARSAEGLGMGVSLEDFYRLKFLLKSSATSLAECVRQLS</sequence>
<feature type="compositionally biased region" description="Low complexity" evidence="1">
    <location>
        <begin position="1231"/>
        <end position="1240"/>
    </location>
</feature>
<proteinExistence type="predicted"/>
<feature type="compositionally biased region" description="Basic and acidic residues" evidence="1">
    <location>
        <begin position="591"/>
        <end position="600"/>
    </location>
</feature>
<feature type="compositionally biased region" description="Polar residues" evidence="1">
    <location>
        <begin position="53"/>
        <end position="64"/>
    </location>
</feature>
<feature type="compositionally biased region" description="Polar residues" evidence="1">
    <location>
        <begin position="799"/>
        <end position="808"/>
    </location>
</feature>
<protein>
    <submittedName>
        <fullName evidence="2">Uncharacterized protein</fullName>
    </submittedName>
</protein>
<feature type="region of interest" description="Disordered" evidence="1">
    <location>
        <begin position="25"/>
        <end position="64"/>
    </location>
</feature>
<feature type="region of interest" description="Disordered" evidence="1">
    <location>
        <begin position="384"/>
        <end position="459"/>
    </location>
</feature>
<dbReference type="OrthoDB" id="6096242at2759"/>